<dbReference type="InterPro" id="IPR014751">
    <property type="entry name" value="XRCC4-like_C"/>
</dbReference>
<evidence type="ECO:0000313" key="3">
    <source>
        <dbReference type="Proteomes" id="UP000315295"/>
    </source>
</evidence>
<feature type="compositionally biased region" description="Basic residues" evidence="1">
    <location>
        <begin position="199"/>
        <end position="210"/>
    </location>
</feature>
<keyword evidence="3" id="KW-1185">Reference proteome</keyword>
<dbReference type="Proteomes" id="UP000315295">
    <property type="component" value="Unassembled WGS sequence"/>
</dbReference>
<feature type="compositionally biased region" description="Low complexity" evidence="1">
    <location>
        <begin position="9"/>
        <end position="34"/>
    </location>
</feature>
<reference evidence="2 3" key="1">
    <citation type="journal article" date="2019" name="G3 (Bethesda)">
        <title>Sequencing of a Wild Apple (Malus baccata) Genome Unravels the Differences Between Cultivated and Wild Apple Species Regarding Disease Resistance and Cold Tolerance.</title>
        <authorList>
            <person name="Chen X."/>
        </authorList>
    </citation>
    <scope>NUCLEOTIDE SEQUENCE [LARGE SCALE GENOMIC DNA]</scope>
    <source>
        <strain evidence="3">cv. Shandingzi</strain>
        <tissue evidence="2">Leaves</tissue>
    </source>
</reference>
<dbReference type="InterPro" id="IPR010585">
    <property type="entry name" value="DNA_repair_prot_XRCC4"/>
</dbReference>
<accession>A0A540MPT5</accession>
<dbReference type="Gene3D" id="1.20.5.370">
    <property type="match status" value="1"/>
</dbReference>
<proteinExistence type="predicted"/>
<comment type="caution">
    <text evidence="2">The sequence shown here is derived from an EMBL/GenBank/DDBJ whole genome shotgun (WGS) entry which is preliminary data.</text>
</comment>
<feature type="region of interest" description="Disordered" evidence="1">
    <location>
        <begin position="159"/>
        <end position="210"/>
    </location>
</feature>
<dbReference type="GO" id="GO:0006310">
    <property type="term" value="P:DNA recombination"/>
    <property type="evidence" value="ECO:0007669"/>
    <property type="project" value="InterPro"/>
</dbReference>
<dbReference type="PANTHER" id="PTHR28559:SF1">
    <property type="entry name" value="DNA REPAIR PROTEIN XRCC4"/>
    <property type="match status" value="1"/>
</dbReference>
<dbReference type="GO" id="GO:0003677">
    <property type="term" value="F:DNA binding"/>
    <property type="evidence" value="ECO:0007669"/>
    <property type="project" value="InterPro"/>
</dbReference>
<dbReference type="GO" id="GO:0032807">
    <property type="term" value="C:DNA ligase IV complex"/>
    <property type="evidence" value="ECO:0007669"/>
    <property type="project" value="TreeGrafter"/>
</dbReference>
<feature type="region of interest" description="Disordered" evidence="1">
    <location>
        <begin position="1"/>
        <end position="40"/>
    </location>
</feature>
<gene>
    <name evidence="2" type="ORF">C1H46_013589</name>
</gene>
<sequence>MEAPTPKHSLSSNNPSNLSSSRARGSPPASTSPSLMTSMHGSVLPLTTRPVMAPLNGTNRSPSSWCWPSILKVSTPGLCLQHVGDGCKREEVVRKTPSFKRLKVEAKKCLAQSEKITNEKIEFESIIYAKFLGVLNSKKAKLREIRDKLSKQKVARKLLEEEEVSPDQTEPYVSGDENNNEEPFKDLLATSKDVLTTRSRGRGRKRGAHK</sequence>
<name>A0A540MPT5_MALBA</name>
<organism evidence="2 3">
    <name type="scientific">Malus baccata</name>
    <name type="common">Siberian crab apple</name>
    <name type="synonym">Pyrus baccata</name>
    <dbReference type="NCBI Taxonomy" id="106549"/>
    <lineage>
        <taxon>Eukaryota</taxon>
        <taxon>Viridiplantae</taxon>
        <taxon>Streptophyta</taxon>
        <taxon>Embryophyta</taxon>
        <taxon>Tracheophyta</taxon>
        <taxon>Spermatophyta</taxon>
        <taxon>Magnoliopsida</taxon>
        <taxon>eudicotyledons</taxon>
        <taxon>Gunneridae</taxon>
        <taxon>Pentapetalae</taxon>
        <taxon>rosids</taxon>
        <taxon>fabids</taxon>
        <taxon>Rosales</taxon>
        <taxon>Rosaceae</taxon>
        <taxon>Amygdaloideae</taxon>
        <taxon>Maleae</taxon>
        <taxon>Malus</taxon>
    </lineage>
</organism>
<dbReference type="EMBL" id="VIEB01000206">
    <property type="protein sequence ID" value="TQE00794.1"/>
    <property type="molecule type" value="Genomic_DNA"/>
</dbReference>
<dbReference type="GO" id="GO:0005958">
    <property type="term" value="C:DNA-dependent protein kinase-DNA ligase 4 complex"/>
    <property type="evidence" value="ECO:0007669"/>
    <property type="project" value="TreeGrafter"/>
</dbReference>
<dbReference type="PANTHER" id="PTHR28559">
    <property type="entry name" value="DNA REPAIR PROTEIN XRCC4"/>
    <property type="match status" value="1"/>
</dbReference>
<dbReference type="SUPFAM" id="SSF58022">
    <property type="entry name" value="XRCC4, C-terminal oligomerization domain"/>
    <property type="match status" value="1"/>
</dbReference>
<dbReference type="GO" id="GO:0006303">
    <property type="term" value="P:double-strand break repair via nonhomologous end joining"/>
    <property type="evidence" value="ECO:0007669"/>
    <property type="project" value="TreeGrafter"/>
</dbReference>
<protein>
    <submittedName>
        <fullName evidence="2">Uncharacterized protein</fullName>
    </submittedName>
</protein>
<dbReference type="STRING" id="106549.A0A540MPT5"/>
<dbReference type="GO" id="GO:0010165">
    <property type="term" value="P:response to X-ray"/>
    <property type="evidence" value="ECO:0007669"/>
    <property type="project" value="TreeGrafter"/>
</dbReference>
<evidence type="ECO:0000256" key="1">
    <source>
        <dbReference type="SAM" id="MobiDB-lite"/>
    </source>
</evidence>
<evidence type="ECO:0000313" key="2">
    <source>
        <dbReference type="EMBL" id="TQE00794.1"/>
    </source>
</evidence>
<dbReference type="AlphaFoldDB" id="A0A540MPT5"/>